<sequence>MSNNFKRKQNKKPLKLGGKVSEEQRKFFEDATKEIQEFATRAIVKKSKATKRQVELDNIKATGRKVKSQYVPIKKANEIRRLKKEKDDADLADAIASGERIKIPKTKNTSDKDNNSKKVSELRIGKFSKGTLHISKSDIKTVKKKK</sequence>
<gene>
    <name evidence="1" type="ORF">DLAC_00108</name>
</gene>
<evidence type="ECO:0000313" key="2">
    <source>
        <dbReference type="Proteomes" id="UP000076078"/>
    </source>
</evidence>
<comment type="caution">
    <text evidence="1">The sequence shown here is derived from an EMBL/GenBank/DDBJ whole genome shotgun (WGS) entry which is preliminary data.</text>
</comment>
<protein>
    <submittedName>
        <fullName evidence="1">Uncharacterized protein</fullName>
    </submittedName>
</protein>
<dbReference type="EMBL" id="LODT01000001">
    <property type="protein sequence ID" value="KYR02654.1"/>
    <property type="molecule type" value="Genomic_DNA"/>
</dbReference>
<organism evidence="1 2">
    <name type="scientific">Tieghemostelium lacteum</name>
    <name type="common">Slime mold</name>
    <name type="synonym">Dictyostelium lacteum</name>
    <dbReference type="NCBI Taxonomy" id="361077"/>
    <lineage>
        <taxon>Eukaryota</taxon>
        <taxon>Amoebozoa</taxon>
        <taxon>Evosea</taxon>
        <taxon>Eumycetozoa</taxon>
        <taxon>Dictyostelia</taxon>
        <taxon>Dictyosteliales</taxon>
        <taxon>Raperosteliaceae</taxon>
        <taxon>Tieghemostelium</taxon>
    </lineage>
</organism>
<proteinExistence type="predicted"/>
<keyword evidence="2" id="KW-1185">Reference proteome</keyword>
<dbReference type="InParanoid" id="A0A152A8W4"/>
<evidence type="ECO:0000313" key="1">
    <source>
        <dbReference type="EMBL" id="KYR02654.1"/>
    </source>
</evidence>
<dbReference type="Proteomes" id="UP000076078">
    <property type="component" value="Unassembled WGS sequence"/>
</dbReference>
<dbReference type="OMA" id="THRVEKE"/>
<reference evidence="1 2" key="1">
    <citation type="submission" date="2015-12" db="EMBL/GenBank/DDBJ databases">
        <title>Dictyostelia acquired genes for synthesis and detection of signals that induce cell-type specialization by lateral gene transfer from prokaryotes.</title>
        <authorList>
            <person name="Gloeckner G."/>
            <person name="Schaap P."/>
        </authorList>
    </citation>
    <scope>NUCLEOTIDE SEQUENCE [LARGE SCALE GENOMIC DNA]</scope>
    <source>
        <strain evidence="1 2">TK</strain>
    </source>
</reference>
<name>A0A152A8W4_TIELA</name>
<accession>A0A152A8W4</accession>
<dbReference type="OrthoDB" id="20650at2759"/>
<dbReference type="AlphaFoldDB" id="A0A152A8W4"/>